<keyword evidence="4" id="KW-1185">Reference proteome</keyword>
<dbReference type="InterPro" id="IPR043724">
    <property type="entry name" value="DUF5666"/>
</dbReference>
<dbReference type="RefSeq" id="WP_264891473.1">
    <property type="nucleotide sequence ID" value="NZ_CP110257.1"/>
</dbReference>
<proteinExistence type="predicted"/>
<dbReference type="Proteomes" id="UP001163266">
    <property type="component" value="Chromosome"/>
</dbReference>
<name>A0ABY6MPF9_9BURK</name>
<reference evidence="3" key="1">
    <citation type="submission" date="2022-10" db="EMBL/GenBank/DDBJ databases">
        <title>Complete genome sequence of Schlegelella aquatica LMG 23380.</title>
        <authorList>
            <person name="Musilova J."/>
            <person name="Kourilova X."/>
            <person name="Bezdicek M."/>
            <person name="Hermankova K."/>
            <person name="Obruca S."/>
            <person name="Sedlar K."/>
        </authorList>
    </citation>
    <scope>NUCLEOTIDE SEQUENCE</scope>
    <source>
        <strain evidence="3">LMG 23380</strain>
    </source>
</reference>
<dbReference type="EMBL" id="CP110257">
    <property type="protein sequence ID" value="UZD53904.1"/>
    <property type="molecule type" value="Genomic_DNA"/>
</dbReference>
<feature type="domain" description="DUF5666" evidence="2">
    <location>
        <begin position="257"/>
        <end position="314"/>
    </location>
</feature>
<dbReference type="Pfam" id="PF18914">
    <property type="entry name" value="DUF5666"/>
    <property type="match status" value="2"/>
</dbReference>
<gene>
    <name evidence="3" type="ORF">OMP39_09380</name>
</gene>
<feature type="signal peptide" evidence="1">
    <location>
        <begin position="1"/>
        <end position="28"/>
    </location>
</feature>
<organism evidence="3 4">
    <name type="scientific">Caldimonas aquatica</name>
    <dbReference type="NCBI Taxonomy" id="376175"/>
    <lineage>
        <taxon>Bacteria</taxon>
        <taxon>Pseudomonadati</taxon>
        <taxon>Pseudomonadota</taxon>
        <taxon>Betaproteobacteria</taxon>
        <taxon>Burkholderiales</taxon>
        <taxon>Sphaerotilaceae</taxon>
        <taxon>Caldimonas</taxon>
    </lineage>
</organism>
<evidence type="ECO:0000259" key="2">
    <source>
        <dbReference type="Pfam" id="PF18914"/>
    </source>
</evidence>
<evidence type="ECO:0000313" key="4">
    <source>
        <dbReference type="Proteomes" id="UP001163266"/>
    </source>
</evidence>
<sequence length="390" mass="40892">MRVRWPSAVLAAALVVGLLLTSCGGSVGSGGTGAPLASAQGTVTGFGSVVVDGVVYDDDGVAGREEIAPGQFRTRSVALGQQVELAYEQQVDRAVLRSISVAASLVGPVQRVGEARQVMGQTIEAIDDPVQGPLTVLEGMGSLDDLAEGDWVEVHAAPWRSGGGYRWRATRVEKLAGPAQARVAGTVTQVGPGRQARVGTLTIDYGQASVVPADHVLRPGDRLIAWGAAQLDGLRASAVRVLARESANAARPARLSGVVGALDATSARFELAGVTVDYGGARILPPGEALIEGRYAQVEGHQRADGVFVAREVKLRKPEAGGKRERVHLRGRIERYASDASFEVRGTAVDASGAQLRQCEAGLSEGLEVRVQGWREAGTPVRAEWVDCRD</sequence>
<evidence type="ECO:0000256" key="1">
    <source>
        <dbReference type="SAM" id="SignalP"/>
    </source>
</evidence>
<feature type="domain" description="DUF5666" evidence="2">
    <location>
        <begin position="133"/>
        <end position="173"/>
    </location>
</feature>
<keyword evidence="1" id="KW-0732">Signal</keyword>
<accession>A0ABY6MPF9</accession>
<protein>
    <submittedName>
        <fullName evidence="3">DUF5666 domain-containing protein</fullName>
    </submittedName>
</protein>
<dbReference type="PROSITE" id="PS51257">
    <property type="entry name" value="PROKAR_LIPOPROTEIN"/>
    <property type="match status" value="1"/>
</dbReference>
<evidence type="ECO:0000313" key="3">
    <source>
        <dbReference type="EMBL" id="UZD53904.1"/>
    </source>
</evidence>
<feature type="chain" id="PRO_5045111180" evidence="1">
    <location>
        <begin position="29"/>
        <end position="390"/>
    </location>
</feature>